<dbReference type="SUPFAM" id="SSF51905">
    <property type="entry name" value="FAD/NAD(P)-binding domain"/>
    <property type="match status" value="1"/>
</dbReference>
<dbReference type="PANTHER" id="PTHR43747">
    <property type="entry name" value="FAD-BINDING PROTEIN"/>
    <property type="match status" value="1"/>
</dbReference>
<protein>
    <submittedName>
        <fullName evidence="1">Flavin-dependent tryptophan halogenase RebH</fullName>
        <ecNumber evidence="1">1.14.19.9</ecNumber>
    </submittedName>
</protein>
<dbReference type="EC" id="1.14.19.9" evidence="1"/>
<dbReference type="EMBL" id="CP020373">
    <property type="protein sequence ID" value="AZQ10458.1"/>
    <property type="molecule type" value="Genomic_DNA"/>
</dbReference>
<dbReference type="Gene3D" id="3.50.50.60">
    <property type="entry name" value="FAD/NAD(P)-binding domain"/>
    <property type="match status" value="1"/>
</dbReference>
<proteinExistence type="predicted"/>
<evidence type="ECO:0000313" key="2">
    <source>
        <dbReference type="Proteomes" id="UP000278437"/>
    </source>
</evidence>
<dbReference type="InterPro" id="IPR050816">
    <property type="entry name" value="Flavin-dep_Halogenase_NPB"/>
</dbReference>
<dbReference type="GO" id="GO:0016491">
    <property type="term" value="F:oxidoreductase activity"/>
    <property type="evidence" value="ECO:0007669"/>
    <property type="project" value="UniProtKB-KW"/>
</dbReference>
<dbReference type="PANTHER" id="PTHR43747:SF4">
    <property type="entry name" value="FLAVIN-DEPENDENT TRYPTOPHAN HALOGENASE"/>
    <property type="match status" value="1"/>
</dbReference>
<organism evidence="1 2">
    <name type="scientific">Shewanella khirikhana</name>
    <dbReference type="NCBI Taxonomy" id="1965282"/>
    <lineage>
        <taxon>Bacteria</taxon>
        <taxon>Pseudomonadati</taxon>
        <taxon>Pseudomonadota</taxon>
        <taxon>Gammaproteobacteria</taxon>
        <taxon>Alteromonadales</taxon>
        <taxon>Shewanellaceae</taxon>
        <taxon>Shewanella</taxon>
    </lineage>
</organism>
<name>A0ABM7D243_9GAMM</name>
<dbReference type="Proteomes" id="UP000278437">
    <property type="component" value="Chromosome"/>
</dbReference>
<reference evidence="2" key="1">
    <citation type="submission" date="2017-03" db="EMBL/GenBank/DDBJ databases">
        <title>Full genome sequence of a non-lethal Shewanella isolate that potentiates virulence of Vibio parahaemolyticus causing acute hepatopancreatic necrosis disease (AHPND) in shrimp.</title>
        <authorList>
            <person name="Prachumwat A."/>
            <person name="Sritunyalucksana K."/>
        </authorList>
    </citation>
    <scope>NUCLEOTIDE SEQUENCE [LARGE SCALE GENOMIC DNA]</scope>
    <source>
        <strain evidence="2">TH2012</strain>
    </source>
</reference>
<dbReference type="InterPro" id="IPR036188">
    <property type="entry name" value="FAD/NAD-bd_sf"/>
</dbReference>
<dbReference type="PIRSF" id="PIRSF011396">
    <property type="entry name" value="Trp_halogenase"/>
    <property type="match status" value="1"/>
</dbReference>
<dbReference type="InterPro" id="IPR033856">
    <property type="entry name" value="Trp_halogen"/>
</dbReference>
<dbReference type="Pfam" id="PF04820">
    <property type="entry name" value="Trp_halogenase"/>
    <property type="match status" value="1"/>
</dbReference>
<dbReference type="InterPro" id="IPR006905">
    <property type="entry name" value="Flavin_halogenase"/>
</dbReference>
<sequence>MTEKHSAITSVLIVGGGSAGWMSAALLARVFKGRLAITLVESSEVGTIGVGEASIPPLTLFNQALGIDEAEFLRHTQGSIKLGIEFQGWGDKHSCYMHAFGAMGKDLGLIPFHQLWLKRFLGSGDTGNSANPASDFWRYSLNSQAAKANRFAPMAQIHGTPLSGLTHAYHFDAGLYGAFLKDYSTARGVTHIEGHIASVDLEHSHHERRIASVSLTNGEVLSADFYIDCSGMKALLIEEALGAGFDDYSALLPCNRAIAVPSERTEPLTPYTQSIAFEAGWRWRIPLNHRTGNGVVYSSEFISDDEAEARLLASLDGKPLGEPRRIRFTTGRRKQQWAGNCVAIGLSSGFLEPLESTSIHLVQSALLQLVRFFPASSDFKASRDGFNRASQQEFEEIRDFILLHYVLNRRDEPFWRARAALTLPESLARRMALFAENGSLERHSDELFSALAWQQVLLGQGLVPISHAPIADTVPGPELAEYLENIHKIQQRALSSLPLHSEFLAKLSR</sequence>
<accession>A0ABM7D243</accession>
<gene>
    <name evidence="1" type="primary">rebH_2</name>
    <name evidence="1" type="ORF">STH12_01336</name>
</gene>
<keyword evidence="1" id="KW-0560">Oxidoreductase</keyword>
<dbReference type="RefSeq" id="WP_126166824.1">
    <property type="nucleotide sequence ID" value="NZ_CP020373.1"/>
</dbReference>
<evidence type="ECO:0000313" key="1">
    <source>
        <dbReference type="EMBL" id="AZQ10458.1"/>
    </source>
</evidence>
<keyword evidence="2" id="KW-1185">Reference proteome</keyword>